<dbReference type="EMBL" id="CM037153">
    <property type="protein sequence ID" value="KAH7856634.1"/>
    <property type="molecule type" value="Genomic_DNA"/>
</dbReference>
<evidence type="ECO:0000313" key="2">
    <source>
        <dbReference type="Proteomes" id="UP000828048"/>
    </source>
</evidence>
<evidence type="ECO:0000313" key="1">
    <source>
        <dbReference type="EMBL" id="KAH7856634.1"/>
    </source>
</evidence>
<accession>A0ACB7YTX2</accession>
<dbReference type="Proteomes" id="UP000828048">
    <property type="component" value="Chromosome 3"/>
</dbReference>
<organism evidence="1 2">
    <name type="scientific">Vaccinium darrowii</name>
    <dbReference type="NCBI Taxonomy" id="229202"/>
    <lineage>
        <taxon>Eukaryota</taxon>
        <taxon>Viridiplantae</taxon>
        <taxon>Streptophyta</taxon>
        <taxon>Embryophyta</taxon>
        <taxon>Tracheophyta</taxon>
        <taxon>Spermatophyta</taxon>
        <taxon>Magnoliopsida</taxon>
        <taxon>eudicotyledons</taxon>
        <taxon>Gunneridae</taxon>
        <taxon>Pentapetalae</taxon>
        <taxon>asterids</taxon>
        <taxon>Ericales</taxon>
        <taxon>Ericaceae</taxon>
        <taxon>Vaccinioideae</taxon>
        <taxon>Vaccinieae</taxon>
        <taxon>Vaccinium</taxon>
    </lineage>
</organism>
<comment type="caution">
    <text evidence="1">The sequence shown here is derived from an EMBL/GenBank/DDBJ whole genome shotgun (WGS) entry which is preliminary data.</text>
</comment>
<protein>
    <submittedName>
        <fullName evidence="1">Uncharacterized protein</fullName>
    </submittedName>
</protein>
<reference evidence="1 2" key="1">
    <citation type="journal article" date="2021" name="Hortic Res">
        <title>High-quality reference genome and annotation aids understanding of berry development for evergreen blueberry (Vaccinium darrowii).</title>
        <authorList>
            <person name="Yu J."/>
            <person name="Hulse-Kemp A.M."/>
            <person name="Babiker E."/>
            <person name="Staton M."/>
        </authorList>
    </citation>
    <scope>NUCLEOTIDE SEQUENCE [LARGE SCALE GENOMIC DNA]</scope>
    <source>
        <strain evidence="2">cv. NJ 8807/NJ 8810</strain>
        <tissue evidence="1">Young leaf</tissue>
    </source>
</reference>
<gene>
    <name evidence="1" type="ORF">Vadar_003754</name>
</gene>
<keyword evidence="2" id="KW-1185">Reference proteome</keyword>
<proteinExistence type="predicted"/>
<sequence>MSTITKPSIQTNYDRESELKAFDATKLGVKGLVDTGISKIPRIFIQPPEKSSNPPNQTKTQFRFPVIDLENIQKDPIRHKEVAEKVRDAAETWGFFQVVNHGVSESVMEEMLEGVHGFFGLENDVRKQCVAPKAPNPDDLPPPFRNILLEYSKKIQNVGNTLFELLSEALGLNPNHLNKMGCTEGLVAVGHYYPECPQPELTMGTSKHADDDFLTVLLQDHIGGLQVLHQNHWVDVPPTPGALVVNVGDLLQASISCYMIRITYRTLATE</sequence>
<name>A0ACB7YTX2_9ERIC</name>